<dbReference type="RefSeq" id="WP_090480573.1">
    <property type="nucleotide sequence ID" value="NZ_FOWZ01000003.1"/>
</dbReference>
<dbReference type="Pfam" id="PF09608">
    <property type="entry name" value="Alph_Pro_TM"/>
    <property type="match status" value="1"/>
</dbReference>
<dbReference type="InterPro" id="IPR019088">
    <property type="entry name" value="CHP02186-rel_TM"/>
</dbReference>
<organism evidence="2 3">
    <name type="scientific">Qipengyuania nanhaisediminis</name>
    <dbReference type="NCBI Taxonomy" id="604088"/>
    <lineage>
        <taxon>Bacteria</taxon>
        <taxon>Pseudomonadati</taxon>
        <taxon>Pseudomonadota</taxon>
        <taxon>Alphaproteobacteria</taxon>
        <taxon>Sphingomonadales</taxon>
        <taxon>Erythrobacteraceae</taxon>
        <taxon>Qipengyuania</taxon>
    </lineage>
</organism>
<sequence length="246" mass="27117">MLLLFAAFFLMGQRDPVLVPEVSQHEVQVRQGFVGQELLLFGAVLDPAGRAGQDYDIVVVLKGPSEPIRLREKERFIGVWVNAESSDFRSVPSYFAVASSRPITEIVDDKTAAIYEFGTDYIQLSPSGSIDPEEQRRFAAGLVDLKRRLGLYREDFGGVQISESVLYQARIELPSNVTTGTYTAETFAVTRGRVIASAVSEVEVKKVGFERFVEDSANQWGLAYGLIAVLLSVGMGWGAGRLFARL</sequence>
<accession>A0A1I5NIU2</accession>
<dbReference type="EMBL" id="FOWZ01000003">
    <property type="protein sequence ID" value="SFP21689.1"/>
    <property type="molecule type" value="Genomic_DNA"/>
</dbReference>
<keyword evidence="1" id="KW-0472">Membrane</keyword>
<dbReference type="OrthoDB" id="9815212at2"/>
<keyword evidence="3" id="KW-1185">Reference proteome</keyword>
<dbReference type="STRING" id="604088.SAMN04488060_1885"/>
<evidence type="ECO:0008006" key="4">
    <source>
        <dbReference type="Google" id="ProtNLM"/>
    </source>
</evidence>
<name>A0A1I5NIU2_9SPHN</name>
<dbReference type="AlphaFoldDB" id="A0A1I5NIU2"/>
<dbReference type="Proteomes" id="UP000199331">
    <property type="component" value="Unassembled WGS sequence"/>
</dbReference>
<evidence type="ECO:0000313" key="3">
    <source>
        <dbReference type="Proteomes" id="UP000199331"/>
    </source>
</evidence>
<feature type="transmembrane region" description="Helical" evidence="1">
    <location>
        <begin position="220"/>
        <end position="244"/>
    </location>
</feature>
<gene>
    <name evidence="2" type="ORF">SAMN04488060_1885</name>
</gene>
<evidence type="ECO:0000313" key="2">
    <source>
        <dbReference type="EMBL" id="SFP21689.1"/>
    </source>
</evidence>
<reference evidence="3" key="1">
    <citation type="submission" date="2016-10" db="EMBL/GenBank/DDBJ databases">
        <authorList>
            <person name="Varghese N."/>
            <person name="Submissions S."/>
        </authorList>
    </citation>
    <scope>NUCLEOTIDE SEQUENCE [LARGE SCALE GENOMIC DNA]</scope>
    <source>
        <strain evidence="3">CGMCC 1.7715</strain>
    </source>
</reference>
<keyword evidence="1" id="KW-0812">Transmembrane</keyword>
<proteinExistence type="predicted"/>
<keyword evidence="1" id="KW-1133">Transmembrane helix</keyword>
<evidence type="ECO:0000256" key="1">
    <source>
        <dbReference type="SAM" id="Phobius"/>
    </source>
</evidence>
<protein>
    <recommendedName>
        <fullName evidence="4">Transmembrane protein (Alph_Pro_TM)</fullName>
    </recommendedName>
</protein>